<dbReference type="CDD" id="cd01127">
    <property type="entry name" value="TrwB_TraG_TraD_VirD4"/>
    <property type="match status" value="1"/>
</dbReference>
<feature type="coiled-coil region" evidence="4">
    <location>
        <begin position="345"/>
        <end position="379"/>
    </location>
</feature>
<reference evidence="8 9" key="1">
    <citation type="submission" date="2017-05" db="EMBL/GenBank/DDBJ databases">
        <title>Complete genome sequence of Streptomyces sp. SCSIO 03032 revealed the diverse biosynthetic pathways for its bioactive secondary metabolites.</title>
        <authorList>
            <person name="Ma L."/>
            <person name="Zhu Y."/>
            <person name="Zhang W."/>
            <person name="Zhang G."/>
            <person name="Tian X."/>
            <person name="Zhang S."/>
            <person name="Zhang C."/>
        </authorList>
    </citation>
    <scope>NUCLEOTIDE SEQUENCE [LARGE SCALE GENOMIC DNA]</scope>
    <source>
        <strain evidence="8 9">SCSIO 03032</strain>
    </source>
</reference>
<dbReference type="SUPFAM" id="SSF52540">
    <property type="entry name" value="P-loop containing nucleoside triphosphate hydrolases"/>
    <property type="match status" value="3"/>
</dbReference>
<feature type="region of interest" description="Disordered" evidence="5">
    <location>
        <begin position="48"/>
        <end position="81"/>
    </location>
</feature>
<dbReference type="RefSeq" id="WP_086158039.1">
    <property type="nucleotide sequence ID" value="NZ_CP021121.1"/>
</dbReference>
<feature type="compositionally biased region" description="Pro residues" evidence="5">
    <location>
        <begin position="203"/>
        <end position="223"/>
    </location>
</feature>
<feature type="region of interest" description="Disordered" evidence="5">
    <location>
        <begin position="965"/>
        <end position="991"/>
    </location>
</feature>
<feature type="compositionally biased region" description="Acidic residues" evidence="5">
    <location>
        <begin position="970"/>
        <end position="985"/>
    </location>
</feature>
<proteinExistence type="predicted"/>
<feature type="transmembrane region" description="Helical" evidence="6">
    <location>
        <begin position="320"/>
        <end position="338"/>
    </location>
</feature>
<dbReference type="PANTHER" id="PTHR22683:SF1">
    <property type="entry name" value="TYPE VII SECRETION SYSTEM PROTEIN ESSC"/>
    <property type="match status" value="1"/>
</dbReference>
<feature type="region of interest" description="Disordered" evidence="5">
    <location>
        <begin position="152"/>
        <end position="234"/>
    </location>
</feature>
<feature type="binding site" evidence="3">
    <location>
        <begin position="1074"/>
        <end position="1081"/>
    </location>
    <ligand>
        <name>ATP</name>
        <dbReference type="ChEBI" id="CHEBI:30616"/>
    </ligand>
</feature>
<evidence type="ECO:0000256" key="5">
    <source>
        <dbReference type="SAM" id="MobiDB-lite"/>
    </source>
</evidence>
<evidence type="ECO:0000256" key="1">
    <source>
        <dbReference type="ARBA" id="ARBA00022741"/>
    </source>
</evidence>
<evidence type="ECO:0000256" key="4">
    <source>
        <dbReference type="SAM" id="Coils"/>
    </source>
</evidence>
<sequence>MKLTVTTADQQGRLTDHLLDLPGDATVAELAAALGTPRLYLGERRLDSDAPLGRDGVRDGVLLGRGAPAPPRPVAARAWTPPGTDPALLELRHVSGPGAGRVWRLGPGAYEVGSDRSCAIRLADGPPEDADEGAELPPRGTWITVHADGSASFRLPQDVDPDVCGLRSLTPPPPVDPDTGTPLTDEEPAGPQDGGPGGHSAEPAPPGPDGAPQRPEPLPPGQLPAPGDGSEDWPLYADLALGDHLLRLAPPFEPDAAVKPAADGLTLDYNRPPRIVPPLDAENLSLPGPPAPPGPRAFPFMLMLSPLVMGLAMMALFRSFYFMILIVFTPLMAVGNWLTGRRNNRKQHEEAMRRYRLRRASLEMEIRRASVEERALRNEASPDPASIQLTATGPGRQLWERRRHHGDYLTLRIGTVARASLKKVTDQLRDNNHRQVHWRLADVPIGAELPQLGVLGLTGTPATARAVARWAVAQAAVLHSPRDLRIVVLTDEQHSDEWSWVRWLPHLRPARRGPGAPLIALGNDADSTARRVSELFADIQTRMTLAGGAGRQAAAPAEPDVLVVMDGAYRLREVPGVTQILSDGPSVRIFSLCLDERERLLPEQCNAVVTAAGNQLTVRSSGSPTVTGVRADQVDPEWCEEAARALAPLRDVSVDADAGLPTEVRLLPLLGQEPPDPAALVRDWLRRPASTAFVIGTGFEGTAHLDLAHDGPHGLIGGTTGSGKSELLQTMIASLAAVNRPDELTFVLIDYKGGSAFRECAELPHTLGMITDLDGHLVQRALASLDAELKRREQLLADVGVKDHREYRAKRAREPELPPLPRLLLVIDEFATLVRELVEFVPGLISLAQRGRSLGLHLVLATQRPAGAVSNEIRANTNLRIALRVTDRTESTDIINSPAASGISPATPGRAMIRRGDGPPLPFQTAWVGAERPATDGAGDVRAGTGRRAVRGTELTWQQLGRAVAPAPIEPEEPDEALPEEEPGEAQDPPTDLSELVAAVRAAAEALPDFQPQPRPWLPPLDERITLDAPERDPGPGALRLPPVPYARLDLPGRQEQRMGHVNFATFGHLYVVGAPRSGRTQTLRTIAGACALHLTTDQLHIYGIDAGGGGLAALAALPHCGAVVSRHDPERLDRTVRRLMAELTERQSRIARADVSSITELRAKLPKAERPAHLLVLIDGWDALNNMLDKYDGGRLLEELLRLLREGATAGIHVIATSERILLGGRPAQHNDRRLLLRQTDRMDFAAAGVNRRAVPERVAPGRGWLTPGATEAQILLLPAPAAGEGAKLAKEPAKKGDQADALRAIGRRATARDAGVEAALRPFPISELPTVIGFQKAADLIPEENRRPLWAMIGVGGDDAAPIGFDFAADAGSFMVAGPPGSGRSNTLAAMAVSLLMGGTALVVLTPRDSPLRRLAAHGLARVLPGSDPTGDELEKALASLEGRPAVVVVDDADLLMSGRADQALRKVASAGRDRGLGLLIAGPSDGMTAIGWLGIVRRSRRGLLLAPKNLGEGELVGMRLAPEQLRPPVAPGRAWAADRQGRPVALQIPHTVLQD</sequence>
<dbReference type="Proteomes" id="UP000194218">
    <property type="component" value="Chromosome"/>
</dbReference>
<evidence type="ECO:0000259" key="7">
    <source>
        <dbReference type="PROSITE" id="PS50901"/>
    </source>
</evidence>
<dbReference type="Gene3D" id="3.40.50.300">
    <property type="entry name" value="P-loop containing nucleotide triphosphate hydrolases"/>
    <property type="match status" value="4"/>
</dbReference>
<dbReference type="InterPro" id="IPR003593">
    <property type="entry name" value="AAA+_ATPase"/>
</dbReference>
<keyword evidence="4" id="KW-0175">Coiled coil</keyword>
<organism evidence="8 9">
    <name type="scientific">Streptomyces marincola</name>
    <dbReference type="NCBI Taxonomy" id="2878388"/>
    <lineage>
        <taxon>Bacteria</taxon>
        <taxon>Bacillati</taxon>
        <taxon>Actinomycetota</taxon>
        <taxon>Actinomycetes</taxon>
        <taxon>Kitasatosporales</taxon>
        <taxon>Streptomycetaceae</taxon>
        <taxon>Streptomyces</taxon>
    </lineage>
</organism>
<feature type="domain" description="FtsK" evidence="7">
    <location>
        <begin position="700"/>
        <end position="892"/>
    </location>
</feature>
<keyword evidence="6" id="KW-1133">Transmembrane helix</keyword>
<dbReference type="GO" id="GO:0051301">
    <property type="term" value="P:cell division"/>
    <property type="evidence" value="ECO:0007669"/>
    <property type="project" value="UniProtKB-KW"/>
</dbReference>
<dbReference type="EMBL" id="CP021121">
    <property type="protein sequence ID" value="ARQ68531.1"/>
    <property type="molecule type" value="Genomic_DNA"/>
</dbReference>
<keyword evidence="8" id="KW-0131">Cell cycle</keyword>
<accession>A0A1W7CUR0</accession>
<dbReference type="Pfam" id="PF01580">
    <property type="entry name" value="FtsK_SpoIIIE"/>
    <property type="match status" value="2"/>
</dbReference>
<keyword evidence="9" id="KW-1185">Reference proteome</keyword>
<dbReference type="PROSITE" id="PS50901">
    <property type="entry name" value="FTSK"/>
    <property type="match status" value="2"/>
</dbReference>
<keyword evidence="6" id="KW-0472">Membrane</keyword>
<dbReference type="KEGG" id="smao:CAG99_06385"/>
<gene>
    <name evidence="8" type="ORF">CAG99_06385</name>
</gene>
<dbReference type="PANTHER" id="PTHR22683">
    <property type="entry name" value="SPORULATION PROTEIN RELATED"/>
    <property type="match status" value="1"/>
</dbReference>
<evidence type="ECO:0000313" key="9">
    <source>
        <dbReference type="Proteomes" id="UP000194218"/>
    </source>
</evidence>
<keyword evidence="1 3" id="KW-0547">Nucleotide-binding</keyword>
<dbReference type="InterPro" id="IPR027417">
    <property type="entry name" value="P-loop_NTPase"/>
</dbReference>
<keyword evidence="2 3" id="KW-0067">ATP-binding</keyword>
<feature type="domain" description="FtsK" evidence="7">
    <location>
        <begin position="1057"/>
        <end position="1255"/>
    </location>
</feature>
<dbReference type="SMART" id="SM00382">
    <property type="entry name" value="AAA"/>
    <property type="match status" value="3"/>
</dbReference>
<feature type="binding site" evidence="3">
    <location>
        <begin position="718"/>
        <end position="725"/>
    </location>
    <ligand>
        <name>ATP</name>
        <dbReference type="ChEBI" id="CHEBI:30616"/>
    </ligand>
</feature>
<dbReference type="InterPro" id="IPR002543">
    <property type="entry name" value="FtsK_dom"/>
</dbReference>
<name>A0A1W7CUR0_9ACTN</name>
<dbReference type="GO" id="GO:0003677">
    <property type="term" value="F:DNA binding"/>
    <property type="evidence" value="ECO:0007669"/>
    <property type="project" value="InterPro"/>
</dbReference>
<feature type="region of interest" description="Disordered" evidence="5">
    <location>
        <begin position="121"/>
        <end position="140"/>
    </location>
</feature>
<evidence type="ECO:0000256" key="6">
    <source>
        <dbReference type="SAM" id="Phobius"/>
    </source>
</evidence>
<evidence type="ECO:0000313" key="8">
    <source>
        <dbReference type="EMBL" id="ARQ68531.1"/>
    </source>
</evidence>
<keyword evidence="8" id="KW-0132">Cell division</keyword>
<protein>
    <submittedName>
        <fullName evidence="8">Cell division protein FtsY</fullName>
    </submittedName>
</protein>
<keyword evidence="6" id="KW-0812">Transmembrane</keyword>
<dbReference type="OrthoDB" id="9807790at2"/>
<evidence type="ECO:0000256" key="3">
    <source>
        <dbReference type="PROSITE-ProRule" id="PRU00289"/>
    </source>
</evidence>
<dbReference type="InterPro" id="IPR050206">
    <property type="entry name" value="FtsK/SpoIIIE/SftA"/>
</dbReference>
<dbReference type="GO" id="GO:0005524">
    <property type="term" value="F:ATP binding"/>
    <property type="evidence" value="ECO:0007669"/>
    <property type="project" value="UniProtKB-UniRule"/>
</dbReference>
<evidence type="ECO:0000256" key="2">
    <source>
        <dbReference type="ARBA" id="ARBA00022840"/>
    </source>
</evidence>